<comment type="function">
    <text evidence="4">Putative oxidoreductase.</text>
</comment>
<dbReference type="Gene3D" id="3.40.50.720">
    <property type="entry name" value="NAD(P)-binding Rossmann-like Domain"/>
    <property type="match status" value="2"/>
</dbReference>
<protein>
    <submittedName>
        <fullName evidence="5">Uncharacterized protein</fullName>
    </submittedName>
</protein>
<dbReference type="PANTHER" id="PTHR44196:SF1">
    <property type="entry name" value="DEHYDROGENASE_REDUCTASE SDR FAMILY MEMBER 7B"/>
    <property type="match status" value="1"/>
</dbReference>
<evidence type="ECO:0000256" key="3">
    <source>
        <dbReference type="ARBA" id="ARBA00023002"/>
    </source>
</evidence>
<dbReference type="InterPro" id="IPR036291">
    <property type="entry name" value="NAD(P)-bd_dom_sf"/>
</dbReference>
<proteinExistence type="inferred from homology"/>
<dbReference type="GO" id="GO:0016491">
    <property type="term" value="F:oxidoreductase activity"/>
    <property type="evidence" value="ECO:0007669"/>
    <property type="project" value="UniProtKB-KW"/>
</dbReference>
<accession>A0AAF0EZ73</accession>
<keyword evidence="2" id="KW-0521">NADP</keyword>
<dbReference type="EMBL" id="CP119962">
    <property type="protein sequence ID" value="WFD39843.1"/>
    <property type="molecule type" value="Genomic_DNA"/>
</dbReference>
<dbReference type="PANTHER" id="PTHR44196">
    <property type="entry name" value="DEHYDROGENASE/REDUCTASE SDR FAMILY MEMBER 7B"/>
    <property type="match status" value="1"/>
</dbReference>
<dbReference type="InterPro" id="IPR020904">
    <property type="entry name" value="Sc_DH/Rdtase_CS"/>
</dbReference>
<evidence type="ECO:0000256" key="1">
    <source>
        <dbReference type="ARBA" id="ARBA00006484"/>
    </source>
</evidence>
<dbReference type="InterPro" id="IPR002347">
    <property type="entry name" value="SDR_fam"/>
</dbReference>
<name>A0AAF0EZ73_9BASI</name>
<sequence length="195" mass="20524">MLDIAHANVLITGGASGIGRGLAERLLRAGAKVLGQKEIDILLAGPVHLNSMLLPTMLEGQHAGLIVNVTSGGAYIPQPFAPLYAACKAALHSYTVTLRHALRDAPIRVVELIPPAVATGMAGPGNNHGAPVDEFCDTVFARIVQGDADEVGYGATDSEQFKAAQQTYKDMFTTFAPRFSTATYASQGKETPHVL</sequence>
<dbReference type="Pfam" id="PF00106">
    <property type="entry name" value="adh_short"/>
    <property type="match status" value="1"/>
</dbReference>
<evidence type="ECO:0000313" key="6">
    <source>
        <dbReference type="Proteomes" id="UP001217754"/>
    </source>
</evidence>
<dbReference type="GeneID" id="85226475"/>
<dbReference type="AlphaFoldDB" id="A0AAF0EZ73"/>
<keyword evidence="6" id="KW-1185">Reference proteome</keyword>
<dbReference type="GO" id="GO:0016020">
    <property type="term" value="C:membrane"/>
    <property type="evidence" value="ECO:0007669"/>
    <property type="project" value="TreeGrafter"/>
</dbReference>
<reference evidence="5" key="1">
    <citation type="submission" date="2023-03" db="EMBL/GenBank/DDBJ databases">
        <title>Mating type loci evolution in Malassezia.</title>
        <authorList>
            <person name="Coelho M.A."/>
        </authorList>
    </citation>
    <scope>NUCLEOTIDE SEQUENCE</scope>
    <source>
        <strain evidence="5">CBS 9431</strain>
    </source>
</reference>
<dbReference type="SUPFAM" id="SSF51735">
    <property type="entry name" value="NAD(P)-binding Rossmann-fold domains"/>
    <property type="match status" value="1"/>
</dbReference>
<dbReference type="PROSITE" id="PS00061">
    <property type="entry name" value="ADH_SHORT"/>
    <property type="match status" value="1"/>
</dbReference>
<evidence type="ECO:0000313" key="5">
    <source>
        <dbReference type="EMBL" id="WFD39843.1"/>
    </source>
</evidence>
<evidence type="ECO:0000256" key="4">
    <source>
        <dbReference type="ARBA" id="ARBA00037096"/>
    </source>
</evidence>
<comment type="similarity">
    <text evidence="1">Belongs to the short-chain dehydrogenases/reductases (SDR) family.</text>
</comment>
<evidence type="ECO:0000256" key="2">
    <source>
        <dbReference type="ARBA" id="ARBA00022857"/>
    </source>
</evidence>
<keyword evidence="3" id="KW-0560">Oxidoreductase</keyword>
<gene>
    <name evidence="5" type="ORF">MJAP1_002824</name>
</gene>
<dbReference type="Proteomes" id="UP001217754">
    <property type="component" value="Chromosome 5"/>
</dbReference>
<dbReference type="RefSeq" id="XP_060122740.1">
    <property type="nucleotide sequence ID" value="XM_060266757.1"/>
</dbReference>
<dbReference type="PRINTS" id="PR00081">
    <property type="entry name" value="GDHRDH"/>
</dbReference>
<organism evidence="5 6">
    <name type="scientific">Malassezia japonica</name>
    <dbReference type="NCBI Taxonomy" id="223818"/>
    <lineage>
        <taxon>Eukaryota</taxon>
        <taxon>Fungi</taxon>
        <taxon>Dikarya</taxon>
        <taxon>Basidiomycota</taxon>
        <taxon>Ustilaginomycotina</taxon>
        <taxon>Malasseziomycetes</taxon>
        <taxon>Malasseziales</taxon>
        <taxon>Malasseziaceae</taxon>
        <taxon>Malassezia</taxon>
    </lineage>
</organism>